<accession>A0A4R0N705</accession>
<dbReference type="OrthoDB" id="621114at2"/>
<dbReference type="PROSITE" id="PS51257">
    <property type="entry name" value="PROKAR_LIPOPROTEIN"/>
    <property type="match status" value="1"/>
</dbReference>
<dbReference type="AlphaFoldDB" id="A0A4R0N705"/>
<sequence>MKLFKSILMIALIFIVLYGCQKDIIGPLGNNMTPPGTVSNVKVLNQSGQATLTYTLPTDDDIAYVKAEYTLLSGAKREVRASFYTSQMVVDGFGDTEVHTVTLRVVNKSEVPSAPITVQIKPLENAIQIAFRTMKVVAAFGGINVSLTNTAKANLSIIPMRQQGYKGWVPFDGIYTAAEVVSKNIRGLETVPIKIAVVIRDRFLNQTDTLFAEVTPLFEMPLAKSLYKEMPGVIWPGDQKANFSNNGIDATGIKRMWDGETVAWPSCAYTPPTVTDQGPHSITFDLGQTAQLSRLVIWDYPETISARKTYFYRGNMKNFEIWGSANPNPDGSYDSWYKLGTYQSVKPSGLPYGEVSDEDLTTAQAGFSWDLDINVPKLRYLRIKNLSNWQGTNFLLITEVQAYGNPK</sequence>
<dbReference type="InterPro" id="IPR032527">
    <property type="entry name" value="DUF4959"/>
</dbReference>
<proteinExistence type="predicted"/>
<reference evidence="4 5" key="1">
    <citation type="submission" date="2019-02" db="EMBL/GenBank/DDBJ databases">
        <title>Pedobacter sp. RP-3-8 sp. nov., isolated from Arctic soil.</title>
        <authorList>
            <person name="Dahal R.H."/>
        </authorList>
    </citation>
    <scope>NUCLEOTIDE SEQUENCE [LARGE SCALE GENOMIC DNA]</scope>
    <source>
        <strain evidence="4 5">RP-3-8</strain>
    </source>
</reference>
<evidence type="ECO:0000259" key="1">
    <source>
        <dbReference type="Pfam" id="PF16323"/>
    </source>
</evidence>
<evidence type="ECO:0000259" key="2">
    <source>
        <dbReference type="Pfam" id="PF16391"/>
    </source>
</evidence>
<evidence type="ECO:0000259" key="3">
    <source>
        <dbReference type="Pfam" id="PF17166"/>
    </source>
</evidence>
<dbReference type="Gene3D" id="2.60.120.260">
    <property type="entry name" value="Galactose-binding domain-like"/>
    <property type="match status" value="1"/>
</dbReference>
<dbReference type="InterPro" id="IPR032164">
    <property type="entry name" value="DUF5000"/>
</dbReference>
<dbReference type="Pfam" id="PF16323">
    <property type="entry name" value="DUF4959"/>
    <property type="match status" value="1"/>
</dbReference>
<dbReference type="Proteomes" id="UP000291117">
    <property type="component" value="Unassembled WGS sequence"/>
</dbReference>
<dbReference type="InterPro" id="IPR008979">
    <property type="entry name" value="Galactose-bd-like_sf"/>
</dbReference>
<dbReference type="InterPro" id="IPR033431">
    <property type="entry name" value="DUF5126"/>
</dbReference>
<feature type="domain" description="DUF5126" evidence="3">
    <location>
        <begin position="124"/>
        <end position="224"/>
    </location>
</feature>
<dbReference type="EMBL" id="SJSM01000008">
    <property type="protein sequence ID" value="TCC95859.1"/>
    <property type="molecule type" value="Genomic_DNA"/>
</dbReference>
<dbReference type="Pfam" id="PF17166">
    <property type="entry name" value="DUF5126"/>
    <property type="match status" value="1"/>
</dbReference>
<evidence type="ECO:0000313" key="4">
    <source>
        <dbReference type="EMBL" id="TCC95859.1"/>
    </source>
</evidence>
<dbReference type="Pfam" id="PF16391">
    <property type="entry name" value="DUF5000"/>
    <property type="match status" value="1"/>
</dbReference>
<dbReference type="SUPFAM" id="SSF49785">
    <property type="entry name" value="Galactose-binding domain-like"/>
    <property type="match status" value="1"/>
</dbReference>
<protein>
    <submittedName>
        <fullName evidence="4">DUF4959 domain-containing protein</fullName>
    </submittedName>
</protein>
<comment type="caution">
    <text evidence="4">The sequence shown here is derived from an EMBL/GenBank/DDBJ whole genome shotgun (WGS) entry which is preliminary data.</text>
</comment>
<gene>
    <name evidence="4" type="ORF">EZ444_14715</name>
</gene>
<keyword evidence="5" id="KW-1185">Reference proteome</keyword>
<feature type="domain" description="DUF4959" evidence="1">
    <location>
        <begin position="19"/>
        <end position="122"/>
    </location>
</feature>
<name>A0A4R0N705_9SPHI</name>
<feature type="domain" description="DUF5000" evidence="2">
    <location>
        <begin position="257"/>
        <end position="404"/>
    </location>
</feature>
<dbReference type="RefSeq" id="WP_131609923.1">
    <property type="nucleotide sequence ID" value="NZ_SJSM01000008.1"/>
</dbReference>
<organism evidence="4 5">
    <name type="scientific">Pedobacter hiemivivus</name>
    <dbReference type="NCBI Taxonomy" id="2530454"/>
    <lineage>
        <taxon>Bacteria</taxon>
        <taxon>Pseudomonadati</taxon>
        <taxon>Bacteroidota</taxon>
        <taxon>Sphingobacteriia</taxon>
        <taxon>Sphingobacteriales</taxon>
        <taxon>Sphingobacteriaceae</taxon>
        <taxon>Pedobacter</taxon>
    </lineage>
</organism>
<evidence type="ECO:0000313" key="5">
    <source>
        <dbReference type="Proteomes" id="UP000291117"/>
    </source>
</evidence>